<proteinExistence type="predicted"/>
<protein>
    <submittedName>
        <fullName evidence="1">Uncharacterized protein</fullName>
    </submittedName>
</protein>
<reference evidence="2" key="2">
    <citation type="journal article" date="2013" name="J. Bacteriol.">
        <title>ICESluvan, a 94-Kilobase Mosaic Integrative Conjugative Element Conferring Interspecies Transfer of VanB-Type Glycopeptide Resistance, a Novel Bacitracin Resistance Locus, and a Toxin-Antitoxin Stabilization System.</title>
        <authorList>
            <person name="Bjorkeng E.K."/>
            <person name="Hjerde E."/>
            <person name="Pedersen T."/>
            <person name="Sundsfjord A."/>
            <person name="Hegstad K."/>
        </authorList>
    </citation>
    <scope>NUCLEOTIDE SEQUENCE</scope>
    <source>
        <strain evidence="2">MM5-F9a</strain>
    </source>
</reference>
<evidence type="ECO:0000313" key="1">
    <source>
        <dbReference type="EMBL" id="AAC34797.1"/>
    </source>
</evidence>
<evidence type="ECO:0000313" key="2">
    <source>
        <dbReference type="EMBL" id="CCJ27781.1"/>
    </source>
</evidence>
<sequence length="80" mass="8967">MAHQPSGSAQTECVRMPYDAPPLSCGHIYQGAIRPPGKHRNGERVSRFMLPGPVRQFVTIAWMSLISRRRFMASSRHTCG</sequence>
<accession>O85366</accession>
<organism evidence="1">
    <name type="scientific">Enterococcus faecium</name>
    <name type="common">Streptococcus faecium</name>
    <dbReference type="NCBI Taxonomy" id="1352"/>
    <lineage>
        <taxon>Bacteria</taxon>
        <taxon>Bacillati</taxon>
        <taxon>Bacillota</taxon>
        <taxon>Bacilli</taxon>
        <taxon>Lactobacillales</taxon>
        <taxon>Enterococcaceae</taxon>
        <taxon>Enterococcus</taxon>
    </lineage>
</organism>
<dbReference type="AlphaFoldDB" id="O85366"/>
<name>O85366_ENTFC</name>
<dbReference type="EMBL" id="HE963029">
    <property type="protein sequence ID" value="CCJ27781.1"/>
    <property type="molecule type" value="Genomic_DNA"/>
</dbReference>
<dbReference type="EMBL" id="AF063010">
    <property type="protein sequence ID" value="AAC34797.1"/>
    <property type="molecule type" value="Genomic_DNA"/>
</dbReference>
<reference evidence="1" key="1">
    <citation type="journal article" date="1998" name="J. Bacteriol.">
        <title>Genetic linkage and cotransfer of a novel, vanB-containing transposon (Tn5382) and a low-affinity penicillin-binding protein 5 gene in a clinical vancomycin-resistant Enterococcus faecium isolate.</title>
        <authorList>
            <person name="Carias L.L."/>
            <person name="Rudin S.D."/>
            <person name="Donskey C.J."/>
            <person name="Rice L.B."/>
        </authorList>
    </citation>
    <scope>NUCLEOTIDE SEQUENCE</scope>
    <source>
        <strain evidence="1">C68</strain>
    </source>
</reference>